<dbReference type="Pfam" id="PF07885">
    <property type="entry name" value="Ion_trans_2"/>
    <property type="match status" value="1"/>
</dbReference>
<dbReference type="RefSeq" id="WP_084196161.1">
    <property type="nucleotide sequence ID" value="NZ_CP021235.1"/>
</dbReference>
<evidence type="ECO:0000313" key="3">
    <source>
        <dbReference type="EMBL" id="ARS34950.1"/>
    </source>
</evidence>
<dbReference type="STRING" id="709015.GCA_000472485_01110"/>
<keyword evidence="1" id="KW-1133">Transmembrane helix</keyword>
<dbReference type="SUPFAM" id="SSF81324">
    <property type="entry name" value="Voltage-gated potassium channels"/>
    <property type="match status" value="1"/>
</dbReference>
<dbReference type="InterPro" id="IPR013099">
    <property type="entry name" value="K_chnl_dom"/>
</dbReference>
<feature type="transmembrane region" description="Helical" evidence="1">
    <location>
        <begin position="30"/>
        <end position="47"/>
    </location>
</feature>
<dbReference type="EMBL" id="CP021235">
    <property type="protein sequence ID" value="ARS34950.1"/>
    <property type="molecule type" value="Genomic_DNA"/>
</dbReference>
<dbReference type="OrthoDB" id="3422146at2"/>
<name>A0A1X9YPY0_9BACT</name>
<feature type="domain" description="Potassium channel" evidence="2">
    <location>
        <begin position="75"/>
        <end position="156"/>
    </location>
</feature>
<feature type="transmembrane region" description="Helical" evidence="1">
    <location>
        <begin position="59"/>
        <end position="80"/>
    </location>
</feature>
<gene>
    <name evidence="3" type="ORF">CA264_05555</name>
</gene>
<sequence>MNGTIYLVIGALLIGTVCYDLIYTTFSPRGAGFVSSTVSTFIWRSFFWMSRLFKTKQVLNGAGIVIVVAVLLTWVLLLWAGNTLVYLSDPEAVINSTSKVPADLAQRIYFTGYNLSTMGNGDYKAGTDAWRIYTAFISFSGLIMITIAITYMVPVLSAVTARRALSIRIAAIGRSPQKMLLNNWNGKDFKNLESHFENLAQAVAEQGQSHLAYPVLHFFHHTDKVAALLPNLAALDESITILLLFVPEEKRPSDQTLVPLRQAITTFLGSLTALFLNPGSVMEPNLDISKLEEAGIPLEKPELHRIEHLNKRRCTLKAMLDYDGWEWNEISDPPFHSSMDLPEML</sequence>
<protein>
    <recommendedName>
        <fullName evidence="2">Potassium channel domain-containing protein</fullName>
    </recommendedName>
</protein>
<dbReference type="Proteomes" id="UP000266292">
    <property type="component" value="Chromosome"/>
</dbReference>
<keyword evidence="1" id="KW-0812">Transmembrane</keyword>
<evidence type="ECO:0000313" key="4">
    <source>
        <dbReference type="Proteomes" id="UP000266292"/>
    </source>
</evidence>
<dbReference type="Gene3D" id="1.10.287.70">
    <property type="match status" value="1"/>
</dbReference>
<proteinExistence type="predicted"/>
<organism evidence="3 4">
    <name type="scientific">Pontibacter actiniarum</name>
    <dbReference type="NCBI Taxonomy" id="323450"/>
    <lineage>
        <taxon>Bacteria</taxon>
        <taxon>Pseudomonadati</taxon>
        <taxon>Bacteroidota</taxon>
        <taxon>Cytophagia</taxon>
        <taxon>Cytophagales</taxon>
        <taxon>Hymenobacteraceae</taxon>
        <taxon>Pontibacter</taxon>
    </lineage>
</organism>
<reference evidence="4" key="1">
    <citation type="submission" date="2017-05" db="EMBL/GenBank/DDBJ databases">
        <authorList>
            <person name="Ray J."/>
            <person name="Price M."/>
            <person name="Deutschbauer A."/>
        </authorList>
    </citation>
    <scope>NUCLEOTIDE SEQUENCE [LARGE SCALE GENOMIC DNA]</scope>
    <source>
        <strain evidence="4">DSM 19842</strain>
    </source>
</reference>
<dbReference type="AlphaFoldDB" id="A0A1X9YPY0"/>
<keyword evidence="4" id="KW-1185">Reference proteome</keyword>
<accession>A0A1X9YPY0</accession>
<keyword evidence="1" id="KW-0472">Membrane</keyword>
<feature type="transmembrane region" description="Helical" evidence="1">
    <location>
        <begin position="132"/>
        <end position="159"/>
    </location>
</feature>
<dbReference type="KEGG" id="pact:CA264_05555"/>
<evidence type="ECO:0000259" key="2">
    <source>
        <dbReference type="Pfam" id="PF07885"/>
    </source>
</evidence>
<feature type="transmembrane region" description="Helical" evidence="1">
    <location>
        <begin position="5"/>
        <end position="24"/>
    </location>
</feature>
<evidence type="ECO:0000256" key="1">
    <source>
        <dbReference type="SAM" id="Phobius"/>
    </source>
</evidence>